<dbReference type="Proteomes" id="UP000434957">
    <property type="component" value="Unassembled WGS sequence"/>
</dbReference>
<protein>
    <submittedName>
        <fullName evidence="1">Uncharacterized protein</fullName>
    </submittedName>
</protein>
<comment type="caution">
    <text evidence="1">The sequence shown here is derived from an EMBL/GenBank/DDBJ whole genome shotgun (WGS) entry which is preliminary data.</text>
</comment>
<keyword evidence="4" id="KW-1185">Reference proteome</keyword>
<accession>A0A6A3MXL1</accession>
<dbReference type="EMBL" id="QXFV01000494">
    <property type="protein sequence ID" value="KAE9035922.1"/>
    <property type="molecule type" value="Genomic_DNA"/>
</dbReference>
<dbReference type="Proteomes" id="UP000429607">
    <property type="component" value="Unassembled WGS sequence"/>
</dbReference>
<gene>
    <name evidence="1" type="ORF">PR001_g9086</name>
    <name evidence="2" type="ORF">PR003_g9776</name>
</gene>
<evidence type="ECO:0000313" key="2">
    <source>
        <dbReference type="EMBL" id="KAE9341847.1"/>
    </source>
</evidence>
<sequence length="89" mass="10248">MSRPVTLLFAHGGGFCKDTWEPIIRRLRDSSLLQTVSTRFVSFGITAATATSRWRRRSTSRTQEDRDKLQELEPFCEQTQVKVSNDSRV</sequence>
<organism evidence="1 3">
    <name type="scientific">Phytophthora rubi</name>
    <dbReference type="NCBI Taxonomy" id="129364"/>
    <lineage>
        <taxon>Eukaryota</taxon>
        <taxon>Sar</taxon>
        <taxon>Stramenopiles</taxon>
        <taxon>Oomycota</taxon>
        <taxon>Peronosporomycetes</taxon>
        <taxon>Peronosporales</taxon>
        <taxon>Peronosporaceae</taxon>
        <taxon>Phytophthora</taxon>
    </lineage>
</organism>
<dbReference type="Gene3D" id="3.40.50.1820">
    <property type="entry name" value="alpha/beta hydrolase"/>
    <property type="match status" value="1"/>
</dbReference>
<proteinExistence type="predicted"/>
<evidence type="ECO:0000313" key="4">
    <source>
        <dbReference type="Proteomes" id="UP000434957"/>
    </source>
</evidence>
<dbReference type="AlphaFoldDB" id="A0A6A3MXL1"/>
<dbReference type="InterPro" id="IPR029058">
    <property type="entry name" value="AB_hydrolase_fold"/>
</dbReference>
<evidence type="ECO:0000313" key="1">
    <source>
        <dbReference type="EMBL" id="KAE9035922.1"/>
    </source>
</evidence>
<reference evidence="1 3" key="1">
    <citation type="submission" date="2018-09" db="EMBL/GenBank/DDBJ databases">
        <title>Genomic investigation of the strawberry pathogen Phytophthora fragariae indicates pathogenicity is determined by transcriptional variation in three key races.</title>
        <authorList>
            <person name="Adams T.M."/>
            <person name="Armitage A.D."/>
            <person name="Sobczyk M.K."/>
            <person name="Bates H.J."/>
            <person name="Dunwell J.M."/>
            <person name="Nellist C.F."/>
            <person name="Harrison R.J."/>
        </authorList>
    </citation>
    <scope>NUCLEOTIDE SEQUENCE [LARGE SCALE GENOMIC DNA]</scope>
    <source>
        <strain evidence="1 3">SCRP249</strain>
        <strain evidence="2 4">SCRP333</strain>
    </source>
</reference>
<evidence type="ECO:0000313" key="3">
    <source>
        <dbReference type="Proteomes" id="UP000429607"/>
    </source>
</evidence>
<dbReference type="EMBL" id="QXFT01000515">
    <property type="protein sequence ID" value="KAE9341847.1"/>
    <property type="molecule type" value="Genomic_DNA"/>
</dbReference>
<name>A0A6A3MXL1_9STRA</name>